<dbReference type="AlphaFoldDB" id="A0A4V2STS6"/>
<evidence type="ECO:0000256" key="3">
    <source>
        <dbReference type="ARBA" id="ARBA00023163"/>
    </source>
</evidence>
<keyword evidence="6" id="KW-1185">Reference proteome</keyword>
<dbReference type="PANTHER" id="PTHR46796:SF13">
    <property type="entry name" value="HTH-TYPE TRANSCRIPTIONAL ACTIVATOR RHAS"/>
    <property type="match status" value="1"/>
</dbReference>
<organism evidence="5 6">
    <name type="scientific">Tamaricihabitans halophyticus</name>
    <dbReference type="NCBI Taxonomy" id="1262583"/>
    <lineage>
        <taxon>Bacteria</taxon>
        <taxon>Bacillati</taxon>
        <taxon>Actinomycetota</taxon>
        <taxon>Actinomycetes</taxon>
        <taxon>Pseudonocardiales</taxon>
        <taxon>Pseudonocardiaceae</taxon>
        <taxon>Tamaricihabitans</taxon>
    </lineage>
</organism>
<proteinExistence type="predicted"/>
<dbReference type="PROSITE" id="PS01124">
    <property type="entry name" value="HTH_ARAC_FAMILY_2"/>
    <property type="match status" value="1"/>
</dbReference>
<gene>
    <name evidence="5" type="ORF">EV191_10610</name>
</gene>
<dbReference type="InterPro" id="IPR050204">
    <property type="entry name" value="AraC_XylS_family_regulators"/>
</dbReference>
<dbReference type="GO" id="GO:0003700">
    <property type="term" value="F:DNA-binding transcription factor activity"/>
    <property type="evidence" value="ECO:0007669"/>
    <property type="project" value="InterPro"/>
</dbReference>
<dbReference type="Proteomes" id="UP000294911">
    <property type="component" value="Unassembled WGS sequence"/>
</dbReference>
<dbReference type="Gene3D" id="1.10.10.60">
    <property type="entry name" value="Homeodomain-like"/>
    <property type="match status" value="2"/>
</dbReference>
<dbReference type="SUPFAM" id="SSF46689">
    <property type="entry name" value="Homeodomain-like"/>
    <property type="match status" value="2"/>
</dbReference>
<dbReference type="GO" id="GO:0043565">
    <property type="term" value="F:sequence-specific DNA binding"/>
    <property type="evidence" value="ECO:0007669"/>
    <property type="project" value="InterPro"/>
</dbReference>
<keyword evidence="1" id="KW-0805">Transcription regulation</keyword>
<keyword evidence="2" id="KW-0238">DNA-binding</keyword>
<dbReference type="PANTHER" id="PTHR46796">
    <property type="entry name" value="HTH-TYPE TRANSCRIPTIONAL ACTIVATOR RHAS-RELATED"/>
    <property type="match status" value="1"/>
</dbReference>
<evidence type="ECO:0000313" key="6">
    <source>
        <dbReference type="Proteomes" id="UP000294911"/>
    </source>
</evidence>
<dbReference type="RefSeq" id="WP_132877733.1">
    <property type="nucleotide sequence ID" value="NZ_SLXQ01000006.1"/>
</dbReference>
<reference evidence="5 6" key="1">
    <citation type="submission" date="2019-03" db="EMBL/GenBank/DDBJ databases">
        <title>Genomic Encyclopedia of Type Strains, Phase IV (KMG-IV): sequencing the most valuable type-strain genomes for metagenomic binning, comparative biology and taxonomic classification.</title>
        <authorList>
            <person name="Goeker M."/>
        </authorList>
    </citation>
    <scope>NUCLEOTIDE SEQUENCE [LARGE SCALE GENOMIC DNA]</scope>
    <source>
        <strain evidence="5 6">DSM 45765</strain>
    </source>
</reference>
<dbReference type="Pfam" id="PF12833">
    <property type="entry name" value="HTH_18"/>
    <property type="match status" value="1"/>
</dbReference>
<dbReference type="EMBL" id="SLXQ01000006">
    <property type="protein sequence ID" value="TCP51846.1"/>
    <property type="molecule type" value="Genomic_DNA"/>
</dbReference>
<dbReference type="InterPro" id="IPR018060">
    <property type="entry name" value="HTH_AraC"/>
</dbReference>
<protein>
    <submittedName>
        <fullName evidence="5">AraC family transcriptional regulator</fullName>
    </submittedName>
</protein>
<dbReference type="SMART" id="SM00342">
    <property type="entry name" value="HTH_ARAC"/>
    <property type="match status" value="1"/>
</dbReference>
<keyword evidence="3" id="KW-0804">Transcription</keyword>
<dbReference type="InterPro" id="IPR009057">
    <property type="entry name" value="Homeodomain-like_sf"/>
</dbReference>
<accession>A0A4V2STS6</accession>
<evidence type="ECO:0000256" key="1">
    <source>
        <dbReference type="ARBA" id="ARBA00023015"/>
    </source>
</evidence>
<name>A0A4V2STS6_9PSEU</name>
<comment type="caution">
    <text evidence="5">The sequence shown here is derived from an EMBL/GenBank/DDBJ whole genome shotgun (WGS) entry which is preliminary data.</text>
</comment>
<feature type="domain" description="HTH araC/xylS-type" evidence="4">
    <location>
        <begin position="201"/>
        <end position="299"/>
    </location>
</feature>
<evidence type="ECO:0000259" key="4">
    <source>
        <dbReference type="PROSITE" id="PS01124"/>
    </source>
</evidence>
<sequence length="306" mass="33052">MDAVSEVLADVRARGAVFRRAIIQPPWALRMASGVPLTLATMLHGSAWILPEHQEPVRIQVGDIAIVRGDTPYVVADSPTTAPTQVVTSADFCTTNEDTGVCGEPAEEPSVLVSGAFENWGELSERLLHTLPAVLVVPADDLPAASVRMLDEEVSRARPGQQLVLDRLLDLLLVSALRSWFETASAAVPAWCQALDDPIAGAGLRLLHDNPTHPWTVAELATKVGVSRAAFARRFTALIGEPPMSYLTGWRVALAADLLRKTDHTVDSIARKVGYANAFALSVAFKRLRGTRPSEYRNANHDSPSL</sequence>
<evidence type="ECO:0000256" key="2">
    <source>
        <dbReference type="ARBA" id="ARBA00023125"/>
    </source>
</evidence>
<dbReference type="InterPro" id="IPR032783">
    <property type="entry name" value="AraC_lig"/>
</dbReference>
<evidence type="ECO:0000313" key="5">
    <source>
        <dbReference type="EMBL" id="TCP51846.1"/>
    </source>
</evidence>
<dbReference type="OrthoDB" id="241790at2"/>
<dbReference type="Pfam" id="PF12852">
    <property type="entry name" value="Cupin_6"/>
    <property type="match status" value="1"/>
</dbReference>